<dbReference type="GeneID" id="110251557"/>
<dbReference type="RefSeq" id="XP_020913939.1">
    <property type="nucleotide sequence ID" value="XM_021058280.2"/>
</dbReference>
<dbReference type="Proteomes" id="UP000887567">
    <property type="component" value="Unplaced"/>
</dbReference>
<keyword evidence="1" id="KW-0812">Transmembrane</keyword>
<evidence type="ECO:0000256" key="1">
    <source>
        <dbReference type="SAM" id="Phobius"/>
    </source>
</evidence>
<accession>A0A913Y4C8</accession>
<keyword evidence="1" id="KW-1133">Transmembrane helix</keyword>
<dbReference type="OrthoDB" id="5980271at2759"/>
<protein>
    <submittedName>
        <fullName evidence="2">Uncharacterized protein</fullName>
    </submittedName>
</protein>
<proteinExistence type="predicted"/>
<dbReference type="EnsemblMetazoa" id="XM_021058280.2">
    <property type="protein sequence ID" value="XP_020913939.1"/>
    <property type="gene ID" value="LOC110251557"/>
</dbReference>
<organism evidence="2 3">
    <name type="scientific">Exaiptasia diaphana</name>
    <name type="common">Tropical sea anemone</name>
    <name type="synonym">Aiptasia pulchella</name>
    <dbReference type="NCBI Taxonomy" id="2652724"/>
    <lineage>
        <taxon>Eukaryota</taxon>
        <taxon>Metazoa</taxon>
        <taxon>Cnidaria</taxon>
        <taxon>Anthozoa</taxon>
        <taxon>Hexacorallia</taxon>
        <taxon>Actiniaria</taxon>
        <taxon>Aiptasiidae</taxon>
        <taxon>Exaiptasia</taxon>
    </lineage>
</organism>
<evidence type="ECO:0000313" key="3">
    <source>
        <dbReference type="Proteomes" id="UP000887567"/>
    </source>
</evidence>
<feature type="transmembrane region" description="Helical" evidence="1">
    <location>
        <begin position="34"/>
        <end position="52"/>
    </location>
</feature>
<keyword evidence="3" id="KW-1185">Reference proteome</keyword>
<sequence>STFGYDSSYWTNKKAYHVNGGQSGADHQETKLPTYWATPFTSLCLGMIMTVFQRRPNWIRVNYKARSLYSVIADNRYRRVSIGRNKWKSLIPGSSLQKYCNREGFNSKSTVTSLKAYDRVRIGILSNEGNHCKWPDSRLGFGGAGWNCGKKSDNLIFTGNKARCSADNGDKAIKTFGYILVQ</sequence>
<reference evidence="2" key="1">
    <citation type="submission" date="2022-11" db="UniProtKB">
        <authorList>
            <consortium name="EnsemblMetazoa"/>
        </authorList>
    </citation>
    <scope>IDENTIFICATION</scope>
</reference>
<dbReference type="KEGG" id="epa:110251557"/>
<dbReference type="AlphaFoldDB" id="A0A913Y4C8"/>
<evidence type="ECO:0000313" key="2">
    <source>
        <dbReference type="EnsemblMetazoa" id="XP_020913939.1"/>
    </source>
</evidence>
<keyword evidence="1" id="KW-0472">Membrane</keyword>
<name>A0A913Y4C8_EXADI</name>
<dbReference type="OMA" id="NCAGCDS"/>